<evidence type="ECO:0000313" key="2">
    <source>
        <dbReference type="EMBL" id="MDR5906874.1"/>
    </source>
</evidence>
<proteinExistence type="predicted"/>
<sequence>MMNNEEKTTGERLGYAAPQLKRWGDISDMTQLGNSGGPGDIGYNKPGKQVGSENGSVFPGGHTYD</sequence>
<keyword evidence="3" id="KW-1185">Reference proteome</keyword>
<feature type="region of interest" description="Disordered" evidence="1">
    <location>
        <begin position="1"/>
        <end position="65"/>
    </location>
</feature>
<dbReference type="RefSeq" id="WP_309723813.1">
    <property type="nucleotide sequence ID" value="NZ_JARWAM010000012.1"/>
</dbReference>
<evidence type="ECO:0000313" key="3">
    <source>
        <dbReference type="Proteomes" id="UP001251374"/>
    </source>
</evidence>
<dbReference type="Proteomes" id="UP001251374">
    <property type="component" value="Unassembled WGS sequence"/>
</dbReference>
<reference evidence="2 3" key="1">
    <citation type="submission" date="2023-04" db="EMBL/GenBank/DDBJ databases">
        <title>A long-awaited taxogenomic arrangement of the family Halomonadaceae.</title>
        <authorList>
            <person name="De La Haba R."/>
            <person name="Chuvochina M."/>
            <person name="Wittouck S."/>
            <person name="Arahal D.R."/>
            <person name="Sanchez-Porro C."/>
            <person name="Hugenholtz P."/>
            <person name="Ventosa A."/>
        </authorList>
    </citation>
    <scope>NUCLEOTIDE SEQUENCE [LARGE SCALE GENOMIC DNA]</scope>
    <source>
        <strain evidence="2 3">DSM 26770</strain>
    </source>
</reference>
<comment type="caution">
    <text evidence="2">The sequence shown here is derived from an EMBL/GenBank/DDBJ whole genome shotgun (WGS) entry which is preliminary data.</text>
</comment>
<protein>
    <submittedName>
        <fullName evidence="2">Uncharacterized protein</fullName>
    </submittedName>
</protein>
<feature type="compositionally biased region" description="Basic and acidic residues" evidence="1">
    <location>
        <begin position="1"/>
        <end position="10"/>
    </location>
</feature>
<organism evidence="2 3">
    <name type="scientific">Franzmannia qiaohouensis</name>
    <dbReference type="NCBI Taxonomy" id="1329370"/>
    <lineage>
        <taxon>Bacteria</taxon>
        <taxon>Pseudomonadati</taxon>
        <taxon>Pseudomonadota</taxon>
        <taxon>Gammaproteobacteria</taxon>
        <taxon>Oceanospirillales</taxon>
        <taxon>Halomonadaceae</taxon>
        <taxon>Franzmannia</taxon>
    </lineage>
</organism>
<name>A0ABU1HJ89_9GAMM</name>
<accession>A0ABU1HJ89</accession>
<dbReference type="EMBL" id="JARWAM010000012">
    <property type="protein sequence ID" value="MDR5906874.1"/>
    <property type="molecule type" value="Genomic_DNA"/>
</dbReference>
<gene>
    <name evidence="2" type="ORF">QC821_16460</name>
</gene>
<evidence type="ECO:0000256" key="1">
    <source>
        <dbReference type="SAM" id="MobiDB-lite"/>
    </source>
</evidence>